<dbReference type="EMBL" id="RCXO01000046">
    <property type="protein sequence ID" value="RYT74366.1"/>
    <property type="molecule type" value="Genomic_DNA"/>
</dbReference>
<dbReference type="Gene3D" id="2.60.40.2340">
    <property type="match status" value="1"/>
</dbReference>
<reference evidence="3 4" key="1">
    <citation type="journal article" date="2019" name="Science, e1252229">
        <title>Invertible promoters mediate bacterial phase variation, antibiotic resistance, and host adaptation in the gut.</title>
        <authorList>
            <person name="Jiang X."/>
            <person name="Hall A.B."/>
            <person name="Arthur T.D."/>
            <person name="Plichta D.R."/>
            <person name="Covington C.T."/>
            <person name="Poyet M."/>
            <person name="Crothers J."/>
            <person name="Moses P.L."/>
            <person name="Tolonen A.C."/>
            <person name="Vlamakis H."/>
            <person name="Alm E.J."/>
            <person name="Xavier R.J."/>
        </authorList>
    </citation>
    <scope>NUCLEOTIDE SEQUENCE [LARGE SCALE GENOMIC DNA]</scope>
    <source>
        <strain evidence="4">bf_0095</strain>
    </source>
</reference>
<proteinExistence type="predicted"/>
<dbReference type="Gene3D" id="2.60.120.890">
    <property type="entry name" value="BT2081, beta-jelly-roll domain"/>
    <property type="match status" value="1"/>
</dbReference>
<organism evidence="3 4">
    <name type="scientific">Bacteroides intestinalis</name>
    <dbReference type="NCBI Taxonomy" id="329854"/>
    <lineage>
        <taxon>Bacteria</taxon>
        <taxon>Pseudomonadati</taxon>
        <taxon>Bacteroidota</taxon>
        <taxon>Bacteroidia</taxon>
        <taxon>Bacteroidales</taxon>
        <taxon>Bacteroidaceae</taxon>
        <taxon>Bacteroides</taxon>
    </lineage>
</organism>
<accession>A0A4Q5GZJ8</accession>
<gene>
    <name evidence="3" type="ORF">EAJ06_22600</name>
</gene>
<dbReference type="InterPro" id="IPR024311">
    <property type="entry name" value="Lipocalin-like"/>
</dbReference>
<dbReference type="Pfam" id="PF13944">
    <property type="entry name" value="Calycin_like"/>
    <property type="match status" value="1"/>
</dbReference>
<protein>
    <recommendedName>
        <fullName evidence="5">Carbohydrate metabolism domain-containing protein</fullName>
    </recommendedName>
</protein>
<sequence length="518" mass="56088">MRRLVLTKQDDFMKKNLFYLFALICSMSLFTACSDDDDPVYPIEEELAGTYKGTLDIELDGTSIANGMPKNITIAKAGNNIVSLELKDFSFMGMNLTIKLEKCVLKQNGTSYTFTGSQELNLSDIGKCSVDVAGTINNGKVEADLNIDVLQLGQKVKVVYKGTKLTGSESSEAKITGFTIDSELVTEQPVIDEATGTIAFKVSDTATDDDLKTLKPVFTISEKATVTPVSGVVQDFSNGKTVTYTVISENGTISEYVVSVAGRQSELKFSFEEWETIAGSFLTNEYVTPQPTDLLATSAPGAAFLKLFQITDLPVFKTDDKKEGEFAIELVTMDTSAKVSALVPAITSGSVFTGKFVLNTGDRIASSKFGIAYDKRPVYFRGWYKYAPGAKYIDGSKATKPEEVIEKTDIVDECAIQAVLYEAVDADGQEVILTGHDINSSDYRVATAKLEDGTAKAEYTYFDIPFTFLTGKAYETSKSYKLAIVCSSSKDGDSFMGAGGSTLILDELEVIGESVAAE</sequence>
<evidence type="ECO:0000313" key="4">
    <source>
        <dbReference type="Proteomes" id="UP000291191"/>
    </source>
</evidence>
<evidence type="ECO:0008006" key="5">
    <source>
        <dbReference type="Google" id="ProtNLM"/>
    </source>
</evidence>
<dbReference type="InterPro" id="IPR038653">
    <property type="entry name" value="Put_CMD_sf"/>
</dbReference>
<evidence type="ECO:0000313" key="3">
    <source>
        <dbReference type="EMBL" id="RYT74366.1"/>
    </source>
</evidence>
<dbReference type="InterPro" id="IPR025112">
    <property type="entry name" value="PCMD"/>
</dbReference>
<evidence type="ECO:0000259" key="2">
    <source>
        <dbReference type="Pfam" id="PF13944"/>
    </source>
</evidence>
<keyword evidence="4" id="KW-1185">Reference proteome</keyword>
<feature type="domain" description="Putative carbohydrate metabolism" evidence="1">
    <location>
        <begin position="270"/>
        <end position="511"/>
    </location>
</feature>
<feature type="domain" description="Lipocalin-like" evidence="2">
    <location>
        <begin position="47"/>
        <end position="163"/>
    </location>
</feature>
<dbReference type="PROSITE" id="PS51257">
    <property type="entry name" value="PROKAR_LIPOPROTEIN"/>
    <property type="match status" value="1"/>
</dbReference>
<evidence type="ECO:0000259" key="1">
    <source>
        <dbReference type="Pfam" id="PF13201"/>
    </source>
</evidence>
<dbReference type="Pfam" id="PF13201">
    <property type="entry name" value="PCMD"/>
    <property type="match status" value="1"/>
</dbReference>
<dbReference type="AlphaFoldDB" id="A0A4Q5GZJ8"/>
<dbReference type="OrthoDB" id="1049477at2"/>
<name>A0A4Q5GZJ8_9BACE</name>
<dbReference type="Proteomes" id="UP000291191">
    <property type="component" value="Unassembled WGS sequence"/>
</dbReference>
<comment type="caution">
    <text evidence="3">The sequence shown here is derived from an EMBL/GenBank/DDBJ whole genome shotgun (WGS) entry which is preliminary data.</text>
</comment>
<dbReference type="Gene3D" id="2.40.128.350">
    <property type="match status" value="1"/>
</dbReference>